<dbReference type="RefSeq" id="WP_205003722.1">
    <property type="nucleotide sequence ID" value="NZ_JAFBER010000012.1"/>
</dbReference>
<feature type="compositionally biased region" description="Basic and acidic residues" evidence="1">
    <location>
        <begin position="45"/>
        <end position="73"/>
    </location>
</feature>
<evidence type="ECO:0000313" key="2">
    <source>
        <dbReference type="EMBL" id="MBM7645802.1"/>
    </source>
</evidence>
<evidence type="ECO:0000256" key="1">
    <source>
        <dbReference type="SAM" id="MobiDB-lite"/>
    </source>
</evidence>
<name>A0ABS2Q2P5_9BACL</name>
<comment type="caution">
    <text evidence="2">The sequence shown here is derived from an EMBL/GenBank/DDBJ whole genome shotgun (WGS) entry which is preliminary data.</text>
</comment>
<sequence>MASVIITILIIIIAGAFTKSSKDRSGKSKKAIKKPQTKYRSNANKYREQPHQPHAAPDHLHLEKKQSQVEKKPLSSSPVSLKRHQSQESRSSKAPVISKKSFQEAFILSECLDKPRAFRPHPSIRKYQHLQHLNPSNHLMNQSNDYKE</sequence>
<organism evidence="2 3">
    <name type="scientific">Scopulibacillus daqui</name>
    <dbReference type="NCBI Taxonomy" id="1469162"/>
    <lineage>
        <taxon>Bacteria</taxon>
        <taxon>Bacillati</taxon>
        <taxon>Bacillota</taxon>
        <taxon>Bacilli</taxon>
        <taxon>Bacillales</taxon>
        <taxon>Sporolactobacillaceae</taxon>
        <taxon>Scopulibacillus</taxon>
    </lineage>
</organism>
<gene>
    <name evidence="2" type="ORF">JOD45_002021</name>
</gene>
<dbReference type="EMBL" id="JAFBER010000012">
    <property type="protein sequence ID" value="MBM7645802.1"/>
    <property type="molecule type" value="Genomic_DNA"/>
</dbReference>
<reference evidence="2 3" key="1">
    <citation type="submission" date="2021-01" db="EMBL/GenBank/DDBJ databases">
        <title>Genomic Encyclopedia of Type Strains, Phase IV (KMG-IV): sequencing the most valuable type-strain genomes for metagenomic binning, comparative biology and taxonomic classification.</title>
        <authorList>
            <person name="Goeker M."/>
        </authorList>
    </citation>
    <scope>NUCLEOTIDE SEQUENCE [LARGE SCALE GENOMIC DNA]</scope>
    <source>
        <strain evidence="2 3">DSM 28236</strain>
    </source>
</reference>
<protein>
    <submittedName>
        <fullName evidence="2">Uncharacterized protein</fullName>
    </submittedName>
</protein>
<dbReference type="Proteomes" id="UP000808914">
    <property type="component" value="Unassembled WGS sequence"/>
</dbReference>
<feature type="region of interest" description="Disordered" evidence="1">
    <location>
        <begin position="21"/>
        <end position="97"/>
    </location>
</feature>
<feature type="compositionally biased region" description="Basic residues" evidence="1">
    <location>
        <begin position="27"/>
        <end position="37"/>
    </location>
</feature>
<accession>A0ABS2Q2P5</accession>
<evidence type="ECO:0000313" key="3">
    <source>
        <dbReference type="Proteomes" id="UP000808914"/>
    </source>
</evidence>
<proteinExistence type="predicted"/>
<keyword evidence="3" id="KW-1185">Reference proteome</keyword>